<comment type="caution">
    <text evidence="1">The sequence shown here is derived from an EMBL/GenBank/DDBJ whole genome shotgun (WGS) entry which is preliminary data.</text>
</comment>
<dbReference type="AlphaFoldDB" id="A0A7W7VU61"/>
<dbReference type="SUPFAM" id="SSF56784">
    <property type="entry name" value="HAD-like"/>
    <property type="match status" value="1"/>
</dbReference>
<evidence type="ECO:0000313" key="1">
    <source>
        <dbReference type="EMBL" id="MBB4922498.1"/>
    </source>
</evidence>
<name>A0A7W7VU61_KITKI</name>
<dbReference type="EMBL" id="JACHJV010000001">
    <property type="protein sequence ID" value="MBB4922498.1"/>
    <property type="molecule type" value="Genomic_DNA"/>
</dbReference>
<organism evidence="1 2">
    <name type="scientific">Kitasatospora kifunensis</name>
    <name type="common">Streptomyces kifunensis</name>
    <dbReference type="NCBI Taxonomy" id="58351"/>
    <lineage>
        <taxon>Bacteria</taxon>
        <taxon>Bacillati</taxon>
        <taxon>Actinomycetota</taxon>
        <taxon>Actinomycetes</taxon>
        <taxon>Kitasatosporales</taxon>
        <taxon>Streptomycetaceae</taxon>
        <taxon>Kitasatospora</taxon>
    </lineage>
</organism>
<dbReference type="Proteomes" id="UP000540506">
    <property type="component" value="Unassembled WGS sequence"/>
</dbReference>
<dbReference type="Pfam" id="PF00702">
    <property type="entry name" value="Hydrolase"/>
    <property type="match status" value="1"/>
</dbReference>
<dbReference type="RefSeq" id="WP_184934662.1">
    <property type="nucleotide sequence ID" value="NZ_JACHJV010000001.1"/>
</dbReference>
<dbReference type="Gene3D" id="3.40.50.1000">
    <property type="entry name" value="HAD superfamily/HAD-like"/>
    <property type="match status" value="1"/>
</dbReference>
<dbReference type="InterPro" id="IPR023214">
    <property type="entry name" value="HAD_sf"/>
</dbReference>
<protein>
    <submittedName>
        <fullName evidence="1">FMN phosphatase YigB (HAD superfamily)</fullName>
    </submittedName>
</protein>
<sequence>MAESSSDLVLVTDFDGTLYRGDAPIRHYAEQAARSLDSAVRAELLEGIEEFLEIGAKAGRLAEAIDGWEAVAVLGRRAGLATAELNGAFAATRELMLDAVRCPLEVPAGYAELITELRVAGVRVVLATNSPAAGLDGLLRRLELPPLLDAVVSGTGKPEGLHRLLREERGTGAARRLCVIGDHWRNDIEPGRELGTHSAYIDRFGRADGPADAIAPTVEGLLDSIRTWAASQDPTERN</sequence>
<proteinExistence type="predicted"/>
<dbReference type="CDD" id="cd01427">
    <property type="entry name" value="HAD_like"/>
    <property type="match status" value="1"/>
</dbReference>
<reference evidence="1 2" key="1">
    <citation type="submission" date="2020-08" db="EMBL/GenBank/DDBJ databases">
        <title>Sequencing the genomes of 1000 actinobacteria strains.</title>
        <authorList>
            <person name="Klenk H.-P."/>
        </authorList>
    </citation>
    <scope>NUCLEOTIDE SEQUENCE [LARGE SCALE GENOMIC DNA]</scope>
    <source>
        <strain evidence="1 2">DSM 41654</strain>
    </source>
</reference>
<evidence type="ECO:0000313" key="2">
    <source>
        <dbReference type="Proteomes" id="UP000540506"/>
    </source>
</evidence>
<dbReference type="InterPro" id="IPR036412">
    <property type="entry name" value="HAD-like_sf"/>
</dbReference>
<keyword evidence="2" id="KW-1185">Reference proteome</keyword>
<accession>A0A7W7VU61</accession>
<gene>
    <name evidence="1" type="ORF">FHR34_001491</name>
</gene>